<evidence type="ECO:0000313" key="2">
    <source>
        <dbReference type="Proteomes" id="UP000798662"/>
    </source>
</evidence>
<dbReference type="Proteomes" id="UP000798662">
    <property type="component" value="Chromosome 3"/>
</dbReference>
<organism evidence="1 2">
    <name type="scientific">Pyropia yezoensis</name>
    <name type="common">Susabi-nori</name>
    <name type="synonym">Porphyra yezoensis</name>
    <dbReference type="NCBI Taxonomy" id="2788"/>
    <lineage>
        <taxon>Eukaryota</taxon>
        <taxon>Rhodophyta</taxon>
        <taxon>Bangiophyceae</taxon>
        <taxon>Bangiales</taxon>
        <taxon>Bangiaceae</taxon>
        <taxon>Pyropia</taxon>
    </lineage>
</organism>
<name>A0ACC3CBF3_PYRYE</name>
<sequence length="143" mass="15374">MEQRRGKQERRGTRGSGCATAAVAPAAATTTAETLPGWDGAAAPATGPRRGRSLHAHSRDAGHSVRQLAQPHTAHERHRAPMPGSGPLAEQRGGQLRRGRHRREPPALPPSNLSQASSHPQRNHNHQRNSTSPQPQNNNDTCI</sequence>
<comment type="caution">
    <text evidence="1">The sequence shown here is derived from an EMBL/GenBank/DDBJ whole genome shotgun (WGS) entry which is preliminary data.</text>
</comment>
<protein>
    <submittedName>
        <fullName evidence="1">Uncharacterized protein</fullName>
    </submittedName>
</protein>
<reference evidence="1" key="1">
    <citation type="submission" date="2019-11" db="EMBL/GenBank/DDBJ databases">
        <title>Nori genome reveals adaptations in red seaweeds to the harsh intertidal environment.</title>
        <authorList>
            <person name="Wang D."/>
            <person name="Mao Y."/>
        </authorList>
    </citation>
    <scope>NUCLEOTIDE SEQUENCE</scope>
    <source>
        <tissue evidence="1">Gametophyte</tissue>
    </source>
</reference>
<gene>
    <name evidence="1" type="ORF">I4F81_009632</name>
</gene>
<evidence type="ECO:0000313" key="1">
    <source>
        <dbReference type="EMBL" id="KAK1867123.1"/>
    </source>
</evidence>
<accession>A0ACC3CBF3</accession>
<proteinExistence type="predicted"/>
<dbReference type="EMBL" id="CM020620">
    <property type="protein sequence ID" value="KAK1867123.1"/>
    <property type="molecule type" value="Genomic_DNA"/>
</dbReference>
<keyword evidence="2" id="KW-1185">Reference proteome</keyword>